<dbReference type="SMR" id="E1CBY0"/>
<name>E1CBY0_9GAMM</name>
<proteinExistence type="predicted"/>
<sequence length="104" mass="12277">MNEADQEFLHDMVKQLDDTIRQLAIEESQLMGKIGAGRVEELLEYWRLELSAEEEVEFKKSMDYWDIQLIRILSRSKRAHNTRVEVGQTLMKMASRPILKRKPS</sequence>
<protein>
    <submittedName>
        <fullName evidence="1">Uncharacterized protein</fullName>
    </submittedName>
</protein>
<reference evidence="1" key="1">
    <citation type="journal article" date="2010" name="FEMS Microbiol. Lett.">
        <title>Soluble and particulate methane monooxygenase gene clusters of the type I methanotroph Methylovulum miyakonense HT12.</title>
        <authorList>
            <person name="Iguchi H."/>
            <person name="Yurimoto H."/>
            <person name="Sakai Y."/>
        </authorList>
    </citation>
    <scope>NUCLEOTIDE SEQUENCE</scope>
    <source>
        <strain evidence="1">HT12</strain>
    </source>
</reference>
<dbReference type="EMBL" id="AB501289">
    <property type="protein sequence ID" value="BAJ17651.1"/>
    <property type="molecule type" value="Genomic_DNA"/>
</dbReference>
<organism evidence="1">
    <name type="scientific">Methylovulum miyakonense</name>
    <dbReference type="NCBI Taxonomy" id="645578"/>
    <lineage>
        <taxon>Bacteria</taxon>
        <taxon>Pseudomonadati</taxon>
        <taxon>Pseudomonadota</taxon>
        <taxon>Gammaproteobacteria</taxon>
        <taxon>Methylococcales</taxon>
        <taxon>Methylococcaceae</taxon>
        <taxon>Methylovulum</taxon>
    </lineage>
</organism>
<accession>E1CBY0</accession>
<evidence type="ECO:0000313" key="1">
    <source>
        <dbReference type="EMBL" id="BAJ17651.1"/>
    </source>
</evidence>
<dbReference type="AlphaFoldDB" id="E1CBY0"/>